<dbReference type="PANTHER" id="PTHR11070:SF17">
    <property type="entry name" value="DNA HELICASE IV"/>
    <property type="match status" value="1"/>
</dbReference>
<dbReference type="GO" id="GO:0005524">
    <property type="term" value="F:ATP binding"/>
    <property type="evidence" value="ECO:0007669"/>
    <property type="project" value="UniProtKB-UniRule"/>
</dbReference>
<keyword evidence="4 5" id="KW-0067">ATP-binding</keyword>
<dbReference type="PROSITE" id="PS51198">
    <property type="entry name" value="UVRD_HELICASE_ATP_BIND"/>
    <property type="match status" value="1"/>
</dbReference>
<dbReference type="GO" id="GO:0003677">
    <property type="term" value="F:DNA binding"/>
    <property type="evidence" value="ECO:0007669"/>
    <property type="project" value="InterPro"/>
</dbReference>
<dbReference type="GO" id="GO:0043138">
    <property type="term" value="F:3'-5' DNA helicase activity"/>
    <property type="evidence" value="ECO:0007669"/>
    <property type="project" value="TreeGrafter"/>
</dbReference>
<keyword evidence="6" id="KW-0175">Coiled coil</keyword>
<feature type="region of interest" description="Disordered" evidence="7">
    <location>
        <begin position="514"/>
        <end position="548"/>
    </location>
</feature>
<dbReference type="InterPro" id="IPR027785">
    <property type="entry name" value="UvrD-like_helicase_C"/>
</dbReference>
<dbReference type="OrthoDB" id="9787585at2"/>
<proteinExistence type="predicted"/>
<dbReference type="GO" id="GO:0016787">
    <property type="term" value="F:hydrolase activity"/>
    <property type="evidence" value="ECO:0007669"/>
    <property type="project" value="UniProtKB-UniRule"/>
</dbReference>
<evidence type="ECO:0000256" key="7">
    <source>
        <dbReference type="SAM" id="MobiDB-lite"/>
    </source>
</evidence>
<keyword evidence="2 5" id="KW-0378">Hydrolase</keyword>
<dbReference type="InterPro" id="IPR014016">
    <property type="entry name" value="UvrD-like_ATP-bd"/>
</dbReference>
<dbReference type="Gene3D" id="3.40.50.300">
    <property type="entry name" value="P-loop containing nucleotide triphosphate hydrolases"/>
    <property type="match status" value="3"/>
</dbReference>
<evidence type="ECO:0000256" key="2">
    <source>
        <dbReference type="ARBA" id="ARBA00022801"/>
    </source>
</evidence>
<dbReference type="GO" id="GO:0000725">
    <property type="term" value="P:recombinational repair"/>
    <property type="evidence" value="ECO:0007669"/>
    <property type="project" value="TreeGrafter"/>
</dbReference>
<sequence>MIGREDLEKERQRLTDVARQLEEALEKLAPQVDGLQEQAADMRRRFWEEVSVSTGTNEDFEESVYSIEQQEALLSERERSHRQKAVQYRKLGRLRESPYFGRIDFREDGTGFAEQVYIGVSSFVDAEGLEFLIYDWRTPIASLYYDHSPGRAGYETPGGPISGRMELKRQYRIRGDELLGAFDTNETIGDELLRQVLTGEADHRMKTIVSTIQKEQNAIIRDDKSGMLIVQGAAGSGKTSAALQRVAYLLYSHRDRLGADQIVLFSPNRMFNSYVSTVLPELGEDNMKQTTFQEYLDSRLGRTFKVEDPCDQMEAVLSAAEAPGYEARLSGIRYKASERFLAELRHYAGGLERSGLKFVDLDFRGKRLIGAEQMAEAFAACDPSLRIANRAARLREWLLGELKRLEHAEYEADWVEEAIHFADSSLYEEAYRKLHEERNVFDFSEQYTAARARIEGRHRPDEGDFDFGQREEDWLRRRLVGEAFKPLKRSVKRMAFIDMPGLYAAFFEADRDNGPSGAPESSLSAPHSFADMPASSSSGPADPKPLHWNEMCRQTRDKLGRGELFHEDATPYLYLKELIEGQRSNSDVRHVFVDEGQDYSAFQYAFLKKMFPRARMTILGDFGQAIFAQSTELSAADSPLLRLYGEADTRVFRLNRSYRSTREIVAFAAALLPEAAGVEPFERGGAKPLLIRSNTPQLHAANVADRLARLRAEGFASIGILTRTAAEAHEACEKLAAAGCAGLKEVTRDTPEFEQGALVLPVYLAKGVEFDAVLLYDASAAVYGRESERKLLYTACTRAMHRLVLLASGEWSPLLAHVDADLYETQRGEDPADRA</sequence>
<dbReference type="Pfam" id="PF00580">
    <property type="entry name" value="UvrD-helicase"/>
    <property type="match status" value="1"/>
</dbReference>
<dbReference type="InterPro" id="IPR000212">
    <property type="entry name" value="DNA_helicase_UvrD/REP"/>
</dbReference>
<keyword evidence="10" id="KW-1185">Reference proteome</keyword>
<dbReference type="PANTHER" id="PTHR11070">
    <property type="entry name" value="UVRD / RECB / PCRA DNA HELICASE FAMILY MEMBER"/>
    <property type="match status" value="1"/>
</dbReference>
<gene>
    <name evidence="9" type="ORF">FFV09_10160</name>
</gene>
<dbReference type="NCBIfam" id="NF041464">
    <property type="entry name" value="HelD_BACSU"/>
    <property type="match status" value="1"/>
</dbReference>
<accession>A0A4Y6UVM9</accession>
<dbReference type="Pfam" id="PF13538">
    <property type="entry name" value="UvrD_C_2"/>
    <property type="match status" value="1"/>
</dbReference>
<evidence type="ECO:0000256" key="5">
    <source>
        <dbReference type="PROSITE-ProRule" id="PRU00560"/>
    </source>
</evidence>
<evidence type="ECO:0000313" key="9">
    <source>
        <dbReference type="EMBL" id="QDH21184.1"/>
    </source>
</evidence>
<dbReference type="AlphaFoldDB" id="A0A4Y6UVM9"/>
<keyword evidence="1 5" id="KW-0547">Nucleotide-binding</keyword>
<dbReference type="RefSeq" id="WP_141447731.1">
    <property type="nucleotide sequence ID" value="NZ_CP041217.1"/>
</dbReference>
<evidence type="ECO:0000313" key="10">
    <source>
        <dbReference type="Proteomes" id="UP000316968"/>
    </source>
</evidence>
<evidence type="ECO:0000256" key="6">
    <source>
        <dbReference type="SAM" id="Coils"/>
    </source>
</evidence>
<evidence type="ECO:0000256" key="4">
    <source>
        <dbReference type="ARBA" id="ARBA00022840"/>
    </source>
</evidence>
<feature type="domain" description="UvrD-like helicase ATP-binding" evidence="8">
    <location>
        <begin position="211"/>
        <end position="661"/>
    </location>
</feature>
<dbReference type="InterPro" id="IPR027417">
    <property type="entry name" value="P-loop_NTPase"/>
</dbReference>
<organism evidence="9 10">
    <name type="scientific">Saccharibacillus brassicae</name>
    <dbReference type="NCBI Taxonomy" id="2583377"/>
    <lineage>
        <taxon>Bacteria</taxon>
        <taxon>Bacillati</taxon>
        <taxon>Bacillota</taxon>
        <taxon>Bacilli</taxon>
        <taxon>Bacillales</taxon>
        <taxon>Paenibacillaceae</taxon>
        <taxon>Saccharibacillus</taxon>
    </lineage>
</organism>
<protein>
    <submittedName>
        <fullName evidence="9">AAA family ATPase</fullName>
    </submittedName>
</protein>
<dbReference type="Proteomes" id="UP000316968">
    <property type="component" value="Chromosome"/>
</dbReference>
<evidence type="ECO:0000256" key="3">
    <source>
        <dbReference type="ARBA" id="ARBA00022806"/>
    </source>
</evidence>
<evidence type="ECO:0000256" key="1">
    <source>
        <dbReference type="ARBA" id="ARBA00022741"/>
    </source>
</evidence>
<dbReference type="GO" id="GO:0005829">
    <property type="term" value="C:cytosol"/>
    <property type="evidence" value="ECO:0007669"/>
    <property type="project" value="TreeGrafter"/>
</dbReference>
<feature type="coiled-coil region" evidence="6">
    <location>
        <begin position="4"/>
        <end position="38"/>
    </location>
</feature>
<reference evidence="9 10" key="1">
    <citation type="submission" date="2019-06" db="EMBL/GenBank/DDBJ databases">
        <title>Saccharibacillus brassicae sp. nov., an endophytic bacterium isolated from Chinese cabbage seeds (Brassica pekinensis).</title>
        <authorList>
            <person name="Jiang L."/>
            <person name="Lee J."/>
            <person name="Kim S.W."/>
        </authorList>
    </citation>
    <scope>NUCLEOTIDE SEQUENCE [LARGE SCALE GENOMIC DNA]</scope>
    <source>
        <strain evidence="10">KCTC 43072 / ATSA2</strain>
    </source>
</reference>
<name>A0A4Y6UVM9_SACBS</name>
<dbReference type="SUPFAM" id="SSF52540">
    <property type="entry name" value="P-loop containing nucleoside triphosphate hydrolases"/>
    <property type="match status" value="1"/>
</dbReference>
<dbReference type="EMBL" id="CP041217">
    <property type="protein sequence ID" value="QDH21184.1"/>
    <property type="molecule type" value="Genomic_DNA"/>
</dbReference>
<keyword evidence="3 5" id="KW-0347">Helicase</keyword>
<dbReference type="KEGG" id="saca:FFV09_10160"/>
<dbReference type="InterPro" id="IPR048228">
    <property type="entry name" value="HelD_bacillota"/>
</dbReference>
<feature type="binding site" evidence="5">
    <location>
        <begin position="232"/>
        <end position="239"/>
    </location>
    <ligand>
        <name>ATP</name>
        <dbReference type="ChEBI" id="CHEBI:30616"/>
    </ligand>
</feature>
<evidence type="ECO:0000259" key="8">
    <source>
        <dbReference type="PROSITE" id="PS51198"/>
    </source>
</evidence>